<evidence type="ECO:0000313" key="2">
    <source>
        <dbReference type="EMBL" id="GAH22591.1"/>
    </source>
</evidence>
<dbReference type="Gene3D" id="1.20.120.330">
    <property type="entry name" value="Nucleotidyltransferases domain 2"/>
    <property type="match status" value="1"/>
</dbReference>
<dbReference type="SUPFAM" id="SSF81593">
    <property type="entry name" value="Nucleotidyltransferase substrate binding subunit/domain"/>
    <property type="match status" value="1"/>
</dbReference>
<dbReference type="PROSITE" id="PS50910">
    <property type="entry name" value="HEPN"/>
    <property type="match status" value="1"/>
</dbReference>
<protein>
    <recommendedName>
        <fullName evidence="1">HEPN domain-containing protein</fullName>
    </recommendedName>
</protein>
<comment type="caution">
    <text evidence="2">The sequence shown here is derived from an EMBL/GenBank/DDBJ whole genome shotgun (WGS) entry which is preliminary data.</text>
</comment>
<dbReference type="InterPro" id="IPR007842">
    <property type="entry name" value="HEPN_dom"/>
</dbReference>
<evidence type="ECO:0000259" key="1">
    <source>
        <dbReference type="PROSITE" id="PS50910"/>
    </source>
</evidence>
<organism evidence="2">
    <name type="scientific">marine sediment metagenome</name>
    <dbReference type="NCBI Taxonomy" id="412755"/>
    <lineage>
        <taxon>unclassified sequences</taxon>
        <taxon>metagenomes</taxon>
        <taxon>ecological metagenomes</taxon>
    </lineage>
</organism>
<dbReference type="EMBL" id="BARU01000591">
    <property type="protein sequence ID" value="GAH22591.1"/>
    <property type="molecule type" value="Genomic_DNA"/>
</dbReference>
<dbReference type="AlphaFoldDB" id="X1DNS0"/>
<dbReference type="SMART" id="SM00748">
    <property type="entry name" value="HEPN"/>
    <property type="match status" value="1"/>
</dbReference>
<feature type="domain" description="HEPN" evidence="1">
    <location>
        <begin position="9"/>
        <end position="118"/>
    </location>
</feature>
<dbReference type="Pfam" id="PF05168">
    <property type="entry name" value="HEPN"/>
    <property type="match status" value="1"/>
</dbReference>
<proteinExistence type="predicted"/>
<name>X1DNS0_9ZZZZ</name>
<sequence length="127" mass="14592">MRDETVEWITQAEYDIDTAQAMFDAGRYIYSVFMSHLAIEKSLKAMVVEYLGEAPPKTHNLIYLLKLCKVELSDSQVRFIAQLNTAAVAIRYPDELKILIEQYPSSIAEKYLENAREVVKCLKQKAN</sequence>
<gene>
    <name evidence="2" type="ORF">S03H2_01893</name>
</gene>
<accession>X1DNS0</accession>
<reference evidence="2" key="1">
    <citation type="journal article" date="2014" name="Front. Microbiol.">
        <title>High frequency of phylogenetically diverse reductive dehalogenase-homologous genes in deep subseafloor sedimentary metagenomes.</title>
        <authorList>
            <person name="Kawai M."/>
            <person name="Futagami T."/>
            <person name="Toyoda A."/>
            <person name="Takaki Y."/>
            <person name="Nishi S."/>
            <person name="Hori S."/>
            <person name="Arai W."/>
            <person name="Tsubouchi T."/>
            <person name="Morono Y."/>
            <person name="Uchiyama I."/>
            <person name="Ito T."/>
            <person name="Fujiyama A."/>
            <person name="Inagaki F."/>
            <person name="Takami H."/>
        </authorList>
    </citation>
    <scope>NUCLEOTIDE SEQUENCE</scope>
    <source>
        <strain evidence="2">Expedition CK06-06</strain>
    </source>
</reference>